<evidence type="ECO:0000313" key="1">
    <source>
        <dbReference type="Proteomes" id="UP000504631"/>
    </source>
</evidence>
<reference evidence="2" key="1">
    <citation type="submission" date="2025-08" db="UniProtKB">
        <authorList>
            <consortium name="RefSeq"/>
        </authorList>
    </citation>
    <scope>IDENTIFICATION</scope>
    <source>
        <tissue evidence="2">Muscle</tissue>
    </source>
</reference>
<dbReference type="PANTHER" id="PTHR11008:SF9">
    <property type="entry name" value="PROTEIN TAKEOUT-LIKE PROTEIN"/>
    <property type="match status" value="1"/>
</dbReference>
<dbReference type="InterPro" id="IPR010562">
    <property type="entry name" value="Haemolymph_juvenile_hormone-bd"/>
</dbReference>
<accession>A0A6J3KVN4</accession>
<gene>
    <name evidence="2" type="primary">LOC117237368</name>
</gene>
<dbReference type="Gene3D" id="3.15.10.30">
    <property type="entry name" value="Haemolymph juvenile hormone binding protein"/>
    <property type="match status" value="1"/>
</dbReference>
<protein>
    <submittedName>
        <fullName evidence="2">Uncharacterized protein LOC117237368 isoform X1</fullName>
    </submittedName>
</protein>
<dbReference type="Pfam" id="PF06585">
    <property type="entry name" value="JHBP"/>
    <property type="match status" value="1"/>
</dbReference>
<dbReference type="InterPro" id="IPR038606">
    <property type="entry name" value="To_sf"/>
</dbReference>
<dbReference type="GeneID" id="117237368"/>
<evidence type="ECO:0000313" key="2">
    <source>
        <dbReference type="RefSeq" id="XP_033357155.1"/>
    </source>
</evidence>
<dbReference type="AlphaFoldDB" id="A0A6J3KVN4"/>
<dbReference type="SMART" id="SM00700">
    <property type="entry name" value="JHBP"/>
    <property type="match status" value="1"/>
</dbReference>
<proteinExistence type="predicted"/>
<keyword evidence="1" id="KW-1185">Reference proteome</keyword>
<organism evidence="1 2">
    <name type="scientific">Bombus vosnesenskii</name>
    <dbReference type="NCBI Taxonomy" id="207650"/>
    <lineage>
        <taxon>Eukaryota</taxon>
        <taxon>Metazoa</taxon>
        <taxon>Ecdysozoa</taxon>
        <taxon>Arthropoda</taxon>
        <taxon>Hexapoda</taxon>
        <taxon>Insecta</taxon>
        <taxon>Pterygota</taxon>
        <taxon>Neoptera</taxon>
        <taxon>Endopterygota</taxon>
        <taxon>Hymenoptera</taxon>
        <taxon>Apocrita</taxon>
        <taxon>Aculeata</taxon>
        <taxon>Apoidea</taxon>
        <taxon>Anthophila</taxon>
        <taxon>Apidae</taxon>
        <taxon>Bombus</taxon>
        <taxon>Pyrobombus</taxon>
    </lineage>
</organism>
<name>A0A6J3KVN4_9HYME</name>
<dbReference type="Proteomes" id="UP000504631">
    <property type="component" value="Unplaced"/>
</dbReference>
<dbReference type="PANTHER" id="PTHR11008">
    <property type="entry name" value="PROTEIN TAKEOUT-LIKE PROTEIN"/>
    <property type="match status" value="1"/>
</dbReference>
<dbReference type="KEGG" id="bvk:117237368"/>
<sequence>MLGNMFLAGTSTMFQSGQLNGFLEKFKEMMEEGDENLGIPVLEPLVMEHLDIDWKIRTLFSAEGYLENLRIDGLSNYTVKRADFTMADFKGKVNLLFHEIKIETGYDVTGTFLDEDVEGYGDLALRIEGLKVKADLQLEIKEGRLYVSNLKLRVKVREFDCNISELYVNDDMSENISETITEEAPNFLEENQDLISQYLSKMLRKLINNILKKYTVVNLLDMISG</sequence>
<dbReference type="RefSeq" id="XP_033357155.1">
    <property type="nucleotide sequence ID" value="XM_033501264.1"/>
</dbReference>